<evidence type="ECO:0000313" key="6">
    <source>
        <dbReference type="Proteomes" id="UP000820669"/>
    </source>
</evidence>
<dbReference type="Proteomes" id="UP000820669">
    <property type="component" value="Unassembled WGS sequence"/>
</dbReference>
<evidence type="ECO:0000259" key="4">
    <source>
        <dbReference type="PROSITE" id="PS50043"/>
    </source>
</evidence>
<keyword evidence="6" id="KW-1185">Reference proteome</keyword>
<comment type="caution">
    <text evidence="5">The sequence shown here is derived from an EMBL/GenBank/DDBJ whole genome shotgun (WGS) entry which is preliminary data.</text>
</comment>
<protein>
    <submittedName>
        <fullName evidence="5">Response regulator transcription factor</fullName>
    </submittedName>
</protein>
<evidence type="ECO:0000256" key="3">
    <source>
        <dbReference type="ARBA" id="ARBA00023163"/>
    </source>
</evidence>
<evidence type="ECO:0000256" key="1">
    <source>
        <dbReference type="ARBA" id="ARBA00023015"/>
    </source>
</evidence>
<accession>A0ABX1SH16</accession>
<dbReference type="RefSeq" id="WP_169383165.1">
    <property type="nucleotide sequence ID" value="NZ_JAAXLA010000040.1"/>
</dbReference>
<reference evidence="5 6" key="1">
    <citation type="submission" date="2020-04" db="EMBL/GenBank/DDBJ databases">
        <authorList>
            <person name="Klaysubun C."/>
            <person name="Duangmal K."/>
            <person name="Lipun K."/>
        </authorList>
    </citation>
    <scope>NUCLEOTIDE SEQUENCE [LARGE SCALE GENOMIC DNA]</scope>
    <source>
        <strain evidence="5 6">K10HN5</strain>
    </source>
</reference>
<evidence type="ECO:0000313" key="5">
    <source>
        <dbReference type="EMBL" id="NMH99691.1"/>
    </source>
</evidence>
<keyword evidence="3" id="KW-0804">Transcription</keyword>
<dbReference type="PRINTS" id="PR00038">
    <property type="entry name" value="HTHLUXR"/>
</dbReference>
<dbReference type="PANTHER" id="PTHR44688">
    <property type="entry name" value="DNA-BINDING TRANSCRIPTIONAL ACTIVATOR DEVR_DOSR"/>
    <property type="match status" value="1"/>
</dbReference>
<dbReference type="EMBL" id="JAAXLA010000040">
    <property type="protein sequence ID" value="NMH99691.1"/>
    <property type="molecule type" value="Genomic_DNA"/>
</dbReference>
<sequence length="210" mass="22700">MRPLRVSVLADDPLSGDGAAAVLRGRADVELLPAVRRPEADVLLLVTPRADEKTVDLMGASAADSRSARMRIVLVADAMPEQLLFRAIDYGLVSVLRRRDASPERVLGAVLGVGAGQAEMPGGVLHRLVEQVRSVQRDVLAPNGLTLGGLQDREVEVLRLLADGMDTVEIADRLNYSERTIKNVIHGMMTRLNLRNRSHAVAFGIRCGAL</sequence>
<dbReference type="InterPro" id="IPR016032">
    <property type="entry name" value="Sig_transdc_resp-reg_C-effctor"/>
</dbReference>
<dbReference type="SUPFAM" id="SSF46894">
    <property type="entry name" value="C-terminal effector domain of the bipartite response regulators"/>
    <property type="match status" value="1"/>
</dbReference>
<gene>
    <name evidence="5" type="ORF">HF526_20570</name>
</gene>
<dbReference type="CDD" id="cd06170">
    <property type="entry name" value="LuxR_C_like"/>
    <property type="match status" value="1"/>
</dbReference>
<dbReference type="SMART" id="SM00421">
    <property type="entry name" value="HTH_LUXR"/>
    <property type="match status" value="1"/>
</dbReference>
<keyword evidence="1" id="KW-0805">Transcription regulation</keyword>
<dbReference type="PANTHER" id="PTHR44688:SF16">
    <property type="entry name" value="DNA-BINDING TRANSCRIPTIONAL ACTIVATOR DEVR_DOSR"/>
    <property type="match status" value="1"/>
</dbReference>
<organism evidence="5 6">
    <name type="scientific">Pseudonocardia acidicola</name>
    <dbReference type="NCBI Taxonomy" id="2724939"/>
    <lineage>
        <taxon>Bacteria</taxon>
        <taxon>Bacillati</taxon>
        <taxon>Actinomycetota</taxon>
        <taxon>Actinomycetes</taxon>
        <taxon>Pseudonocardiales</taxon>
        <taxon>Pseudonocardiaceae</taxon>
        <taxon>Pseudonocardia</taxon>
    </lineage>
</organism>
<dbReference type="Pfam" id="PF00196">
    <property type="entry name" value="GerE"/>
    <property type="match status" value="1"/>
</dbReference>
<evidence type="ECO:0000256" key="2">
    <source>
        <dbReference type="ARBA" id="ARBA00023125"/>
    </source>
</evidence>
<keyword evidence="2" id="KW-0238">DNA-binding</keyword>
<proteinExistence type="predicted"/>
<dbReference type="PROSITE" id="PS50043">
    <property type="entry name" value="HTH_LUXR_2"/>
    <property type="match status" value="1"/>
</dbReference>
<dbReference type="Gene3D" id="3.40.50.2300">
    <property type="match status" value="1"/>
</dbReference>
<name>A0ABX1SH16_9PSEU</name>
<feature type="domain" description="HTH luxR-type" evidence="4">
    <location>
        <begin position="143"/>
        <end position="208"/>
    </location>
</feature>
<dbReference type="InterPro" id="IPR000792">
    <property type="entry name" value="Tscrpt_reg_LuxR_C"/>
</dbReference>